<gene>
    <name evidence="2" type="ORF">ACFPTR_04165</name>
</gene>
<dbReference type="RefSeq" id="WP_270897999.1">
    <property type="nucleotide sequence ID" value="NZ_JBHSPF010000018.1"/>
</dbReference>
<sequence>MSHIPIKGFHSLPPLPTQTTNKTTKHKETSFQNVLEQQMQLDNPLKLSKHAQKRLQERDVVVTASEWEHISKKVMEAKDKGVTDSVVLTKEAALVVSAKNNTVITAMKREEATSHIFTNINGTIVV</sequence>
<evidence type="ECO:0000313" key="2">
    <source>
        <dbReference type="EMBL" id="MFC5628088.1"/>
    </source>
</evidence>
<keyword evidence="2" id="KW-0282">Flagellum</keyword>
<keyword evidence="2" id="KW-0966">Cell projection</keyword>
<dbReference type="Pfam" id="PF12611">
    <property type="entry name" value="Flagellar_put"/>
    <property type="match status" value="1"/>
</dbReference>
<accession>A0ABW0U531</accession>
<dbReference type="InterPro" id="IPR013367">
    <property type="entry name" value="Flagellar_put"/>
</dbReference>
<protein>
    <submittedName>
        <fullName evidence="2">TIGR02530 family flagellar biosynthesis protein</fullName>
    </submittedName>
</protein>
<organism evidence="2 3">
    <name type="scientific">Aliibacillus thermotolerans</name>
    <dbReference type="NCBI Taxonomy" id="1834418"/>
    <lineage>
        <taxon>Bacteria</taxon>
        <taxon>Bacillati</taxon>
        <taxon>Bacillota</taxon>
        <taxon>Bacilli</taxon>
        <taxon>Bacillales</taxon>
        <taxon>Bacillaceae</taxon>
        <taxon>Aliibacillus</taxon>
    </lineage>
</organism>
<keyword evidence="3" id="KW-1185">Reference proteome</keyword>
<comment type="caution">
    <text evidence="2">The sequence shown here is derived from an EMBL/GenBank/DDBJ whole genome shotgun (WGS) entry which is preliminary data.</text>
</comment>
<evidence type="ECO:0000313" key="3">
    <source>
        <dbReference type="Proteomes" id="UP001596143"/>
    </source>
</evidence>
<keyword evidence="2" id="KW-0969">Cilium</keyword>
<dbReference type="EMBL" id="JBHSPF010000018">
    <property type="protein sequence ID" value="MFC5628088.1"/>
    <property type="molecule type" value="Genomic_DNA"/>
</dbReference>
<feature type="region of interest" description="Disordered" evidence="1">
    <location>
        <begin position="1"/>
        <end position="28"/>
    </location>
</feature>
<evidence type="ECO:0000256" key="1">
    <source>
        <dbReference type="SAM" id="MobiDB-lite"/>
    </source>
</evidence>
<name>A0ABW0U531_9BACI</name>
<reference evidence="3" key="1">
    <citation type="journal article" date="2019" name="Int. J. Syst. Evol. Microbiol.">
        <title>The Global Catalogue of Microorganisms (GCM) 10K type strain sequencing project: providing services to taxonomists for standard genome sequencing and annotation.</title>
        <authorList>
            <consortium name="The Broad Institute Genomics Platform"/>
            <consortium name="The Broad Institute Genome Sequencing Center for Infectious Disease"/>
            <person name="Wu L."/>
            <person name="Ma J."/>
        </authorList>
    </citation>
    <scope>NUCLEOTIDE SEQUENCE [LARGE SCALE GENOMIC DNA]</scope>
    <source>
        <strain evidence="3">CGMCC 1.15790</strain>
    </source>
</reference>
<dbReference type="Proteomes" id="UP001596143">
    <property type="component" value="Unassembled WGS sequence"/>
</dbReference>
<proteinExistence type="predicted"/>
<dbReference type="NCBIfam" id="TIGR02530">
    <property type="entry name" value="flg_new"/>
    <property type="match status" value="1"/>
</dbReference>